<keyword evidence="7" id="KW-0647">Proteasome</keyword>
<evidence type="ECO:0000256" key="1">
    <source>
        <dbReference type="ARBA" id="ARBA00022490"/>
    </source>
</evidence>
<comment type="caution">
    <text evidence="7">The sequence shown here is derived from an EMBL/GenBank/DDBJ whole genome shotgun (WGS) entry which is preliminary data.</text>
</comment>
<dbReference type="GO" id="GO:0000502">
    <property type="term" value="C:proteasome complex"/>
    <property type="evidence" value="ECO:0007669"/>
    <property type="project" value="UniProtKB-KW"/>
</dbReference>
<dbReference type="AlphaFoldDB" id="A0A1D3CRS1"/>
<feature type="region of interest" description="Disordered" evidence="5">
    <location>
        <begin position="605"/>
        <end position="634"/>
    </location>
</feature>
<dbReference type="GO" id="GO:0005852">
    <property type="term" value="C:eukaryotic translation initiation factor 3 complex"/>
    <property type="evidence" value="ECO:0007669"/>
    <property type="project" value="InterPro"/>
</dbReference>
<dbReference type="SUPFAM" id="SSF46785">
    <property type="entry name" value="Winged helix' DNA-binding domain"/>
    <property type="match status" value="1"/>
</dbReference>
<organism evidence="7 8">
    <name type="scientific">Cyclospora cayetanensis</name>
    <dbReference type="NCBI Taxonomy" id="88456"/>
    <lineage>
        <taxon>Eukaryota</taxon>
        <taxon>Sar</taxon>
        <taxon>Alveolata</taxon>
        <taxon>Apicomplexa</taxon>
        <taxon>Conoidasida</taxon>
        <taxon>Coccidia</taxon>
        <taxon>Eucoccidiorida</taxon>
        <taxon>Eimeriorina</taxon>
        <taxon>Eimeriidae</taxon>
        <taxon>Cyclospora</taxon>
    </lineage>
</organism>
<gene>
    <name evidence="7" type="ORF">cyc_00810</name>
</gene>
<keyword evidence="4" id="KW-0175">Coiled coil</keyword>
<keyword evidence="1" id="KW-0963">Cytoplasm</keyword>
<dbReference type="InterPro" id="IPR016650">
    <property type="entry name" value="eIF3e"/>
</dbReference>
<feature type="coiled-coil region" evidence="4">
    <location>
        <begin position="169"/>
        <end position="196"/>
    </location>
</feature>
<evidence type="ECO:0000313" key="8">
    <source>
        <dbReference type="Proteomes" id="UP000095192"/>
    </source>
</evidence>
<reference evidence="7 8" key="1">
    <citation type="journal article" date="2016" name="BMC Genomics">
        <title>Comparative genomics reveals Cyclospora cayetanensis possesses coccidia-like metabolism and invasion components but unique surface antigens.</title>
        <authorList>
            <person name="Liu S."/>
            <person name="Wang L."/>
            <person name="Zheng H."/>
            <person name="Xu Z."/>
            <person name="Roellig D.M."/>
            <person name="Li N."/>
            <person name="Frace M.A."/>
            <person name="Tang K."/>
            <person name="Arrowood M.J."/>
            <person name="Moss D.M."/>
            <person name="Zhang L."/>
            <person name="Feng Y."/>
            <person name="Xiao L."/>
        </authorList>
    </citation>
    <scope>NUCLEOTIDE SEQUENCE [LARGE SCALE GENOMIC DNA]</scope>
    <source>
        <strain evidence="7 8">CHN_HEN01</strain>
    </source>
</reference>
<dbReference type="InterPro" id="IPR000717">
    <property type="entry name" value="PCI_dom"/>
</dbReference>
<feature type="compositionally biased region" description="Low complexity" evidence="5">
    <location>
        <begin position="617"/>
        <end position="630"/>
    </location>
</feature>
<evidence type="ECO:0000256" key="5">
    <source>
        <dbReference type="SAM" id="MobiDB-lite"/>
    </source>
</evidence>
<dbReference type="Pfam" id="PF01399">
    <property type="entry name" value="PCI"/>
    <property type="match status" value="1"/>
</dbReference>
<dbReference type="VEuPathDB" id="ToxoDB:LOC34617920"/>
<proteinExistence type="predicted"/>
<dbReference type="PANTHER" id="PTHR10317">
    <property type="entry name" value="EUKARYOTIC TRANSLATION INITIATION FACTOR 3 SUBUNIT E"/>
    <property type="match status" value="1"/>
</dbReference>
<dbReference type="GO" id="GO:0003743">
    <property type="term" value="F:translation initiation factor activity"/>
    <property type="evidence" value="ECO:0007669"/>
    <property type="project" value="UniProtKB-KW"/>
</dbReference>
<dbReference type="SMART" id="SM00088">
    <property type="entry name" value="PINT"/>
    <property type="match status" value="1"/>
</dbReference>
<dbReference type="InParanoid" id="A0A1D3CRS1"/>
<evidence type="ECO:0000256" key="4">
    <source>
        <dbReference type="SAM" id="Coils"/>
    </source>
</evidence>
<evidence type="ECO:0000256" key="2">
    <source>
        <dbReference type="ARBA" id="ARBA00022540"/>
    </source>
</evidence>
<name>A0A1D3CRS1_9EIME</name>
<protein>
    <submittedName>
        <fullName evidence="7">Proteasome PCI domain-containing protein</fullName>
    </submittedName>
</protein>
<accession>A0A1D3CRS1</accession>
<dbReference type="EMBL" id="JROU02002208">
    <property type="protein sequence ID" value="OEH73890.1"/>
    <property type="molecule type" value="Genomic_DNA"/>
</dbReference>
<sequence length="774" mass="85670">MGPTQENLALVRRMAPFWEPHMAVPVIQWLRSQQVSLPDRTSLCCAGGTLSRHLRIGKPPKCFTTSSMTGTAYTAADSVPEGLQGTGASAVFLAGSSMYSALQHDDDGNGGVYLHGSGVPESSGGAIARPSESFEEKSCDDLLESILPKTPEGIAQRLRELVEEQGGKSEEPEAQIQQWEQQAAALEEALQAFKGEQQRRIGNQLERKRLRDILQWHYQNREEGSMAPNLAEIPRVEMVPVRLARVAFSLGDYKKALHHLDFYLNTLSELTSDSGDMQTPVSCVWGICCCILLLTVSDPAGDISKGQPTTAESEEALLQQLQEGEDGKEKALGAIEAHGAARCILRLADILDHSQAAASKAAAGIGPATPMSKIFSREQQLQQRAWLLHWAMWLLLRYYLLLTYAKGQSCRNQAWSALLDWVVQERNLTCVHLLCPHLLRYYAVYATMNRKRKDHFQAIVGAIGHTKNKYTDAFTSLLEALFLEFNFDEAQKHITSISELCETDFFLEPLRGAVNEHARLLIFETYCRIHKRINVEMIAKKVNMVPEAAERWIVNLILHARLEARIDSEKNRVQMAGSPPSLYQLVTDKTRNLCMRTSLLIQNLGRPGYSRDDEPNASRSASRSPGAAPRKPLRSAVGGVVVDEGGFVESGKEVVRAFTEGLLDRTSSLEVSTSGEVEEAPREDPNVALRRRRFPRLQLQLSWLFALGFLGRFLRPNSRELRLRESAAARLVGAACSVASLKNFTNEKGGGGGVLRGEQLAAKGEQQLVALVYA</sequence>
<dbReference type="InterPro" id="IPR036390">
    <property type="entry name" value="WH_DNA-bd_sf"/>
</dbReference>
<keyword evidence="3" id="KW-0648">Protein biosynthesis</keyword>
<evidence type="ECO:0000313" key="7">
    <source>
        <dbReference type="EMBL" id="OEH73890.1"/>
    </source>
</evidence>
<keyword evidence="2" id="KW-0396">Initiation factor</keyword>
<evidence type="ECO:0000256" key="3">
    <source>
        <dbReference type="ARBA" id="ARBA00022917"/>
    </source>
</evidence>
<dbReference type="Proteomes" id="UP000095192">
    <property type="component" value="Unassembled WGS sequence"/>
</dbReference>
<evidence type="ECO:0000259" key="6">
    <source>
        <dbReference type="PROSITE" id="PS50250"/>
    </source>
</evidence>
<dbReference type="VEuPathDB" id="ToxoDB:cyc_00810"/>
<keyword evidence="8" id="KW-1185">Reference proteome</keyword>
<dbReference type="FunCoup" id="A0A1D3CRS1">
    <property type="interactions" value="428"/>
</dbReference>
<dbReference type="PROSITE" id="PS50250">
    <property type="entry name" value="PCI"/>
    <property type="match status" value="1"/>
</dbReference>
<feature type="domain" description="PCI" evidence="6">
    <location>
        <begin position="410"/>
        <end position="580"/>
    </location>
</feature>